<dbReference type="Pfam" id="PF21959">
    <property type="entry name" value="DUF6923"/>
    <property type="match status" value="1"/>
</dbReference>
<gene>
    <name evidence="3" type="ORF">JY572_28995</name>
</gene>
<evidence type="ECO:0000256" key="1">
    <source>
        <dbReference type="SAM" id="SignalP"/>
    </source>
</evidence>
<dbReference type="PROSITE" id="PS51257">
    <property type="entry name" value="PROKAR_LIPOPROTEIN"/>
    <property type="match status" value="1"/>
</dbReference>
<protein>
    <recommendedName>
        <fullName evidence="2">DUF6923 domain-containing protein</fullName>
    </recommendedName>
</protein>
<name>A0ABX7N0Z1_9BACT</name>
<evidence type="ECO:0000313" key="4">
    <source>
        <dbReference type="Proteomes" id="UP000663090"/>
    </source>
</evidence>
<keyword evidence="1" id="KW-0732">Signal</keyword>
<dbReference type="EMBL" id="CP071091">
    <property type="protein sequence ID" value="QSQ12374.1"/>
    <property type="molecule type" value="Genomic_DNA"/>
</dbReference>
<organism evidence="3 4">
    <name type="scientific">Myxococcus landrumensis</name>
    <dbReference type="NCBI Taxonomy" id="2813577"/>
    <lineage>
        <taxon>Bacteria</taxon>
        <taxon>Pseudomonadati</taxon>
        <taxon>Myxococcota</taxon>
        <taxon>Myxococcia</taxon>
        <taxon>Myxococcales</taxon>
        <taxon>Cystobacterineae</taxon>
        <taxon>Myxococcaceae</taxon>
        <taxon>Myxococcus</taxon>
    </lineage>
</organism>
<keyword evidence="4" id="KW-1185">Reference proteome</keyword>
<dbReference type="InterPro" id="IPR011043">
    <property type="entry name" value="Gal_Oxase/kelch_b-propeller"/>
</dbReference>
<dbReference type="Proteomes" id="UP000663090">
    <property type="component" value="Chromosome"/>
</dbReference>
<sequence>MKTQWKKVLLTGALAGACVANAHDLEADKRVNGETSATVSTYPATLVFSYTVTNVHPTLPSTLLTVSDPRFASRGFSFTPAPPVDIPVGDSLTYQFTYTLDSFEDCLALAGEDDDPSTPGETPGFTNTFRVTFQEGASEARARVVCEQPPLTCDDTLYISTGVPTSLNVFDPVAGTLTPLFTASIQYNAIGFNQVDGYIYGLTELTTPNRLLRMGSDGVPADLGAVAGLPTSRYNAGTFLTDGSYLVHNGATDEYARIDVVARTSLASGIVDSPATLFMSDMAVNPLDGRVYAYNHDTDRLTVFDPVTTTHTDFGPTAPVNASGSVSTGFLAGSAFFDQEGRFYLYGTDINAPPGGPQNTLYQVNLDTSGFTRIVGGPSVNVVDGASCALGEAGITQVSGFFKVHLDVARDCLAGGTIDLGVVGGVRTLKDMMTVFWASPTLGPGGFVLAPASSLNMRLATEVLTATCNERLFGPTPRGAAVLKVGHEALATSMADADRRDILTELTAFNASGATRALPLQFDLTKGPATPLRAMRLGQR</sequence>
<feature type="domain" description="DUF6923" evidence="2">
    <location>
        <begin position="179"/>
        <end position="389"/>
    </location>
</feature>
<proteinExistence type="predicted"/>
<feature type="chain" id="PRO_5045265758" description="DUF6923 domain-containing protein" evidence="1">
    <location>
        <begin position="23"/>
        <end position="540"/>
    </location>
</feature>
<accession>A0ABX7N0Z1</accession>
<evidence type="ECO:0000259" key="2">
    <source>
        <dbReference type="Pfam" id="PF21959"/>
    </source>
</evidence>
<evidence type="ECO:0000313" key="3">
    <source>
        <dbReference type="EMBL" id="QSQ12374.1"/>
    </source>
</evidence>
<dbReference type="SUPFAM" id="SSF50965">
    <property type="entry name" value="Galactose oxidase, central domain"/>
    <property type="match status" value="1"/>
</dbReference>
<feature type="signal peptide" evidence="1">
    <location>
        <begin position="1"/>
        <end position="22"/>
    </location>
</feature>
<reference evidence="3 4" key="1">
    <citation type="submission" date="2021-02" db="EMBL/GenBank/DDBJ databases">
        <title>De Novo genome assembly of isolated myxobacteria.</title>
        <authorList>
            <person name="Stevens D.C."/>
        </authorList>
    </citation>
    <scope>NUCLEOTIDE SEQUENCE [LARGE SCALE GENOMIC DNA]</scope>
    <source>
        <strain evidence="3 4">SCHIC003</strain>
    </source>
</reference>
<dbReference type="InterPro" id="IPR054215">
    <property type="entry name" value="DUF6923"/>
</dbReference>
<dbReference type="RefSeq" id="WP_206714103.1">
    <property type="nucleotide sequence ID" value="NZ_CP071091.1"/>
</dbReference>